<feature type="signal peptide" evidence="2">
    <location>
        <begin position="1"/>
        <end position="25"/>
    </location>
</feature>
<evidence type="ECO:0000256" key="2">
    <source>
        <dbReference type="SAM" id="SignalP"/>
    </source>
</evidence>
<evidence type="ECO:0000256" key="1">
    <source>
        <dbReference type="SAM" id="MobiDB-lite"/>
    </source>
</evidence>
<evidence type="ECO:0000313" key="4">
    <source>
        <dbReference type="Proteomes" id="UP000182235"/>
    </source>
</evidence>
<comment type="caution">
    <text evidence="3">The sequence shown here is derived from an EMBL/GenBank/DDBJ whole genome shotgun (WGS) entry which is preliminary data.</text>
</comment>
<dbReference type="Proteomes" id="UP000182235">
    <property type="component" value="Unassembled WGS sequence"/>
</dbReference>
<accession>A0A1J9QJI1</accession>
<gene>
    <name evidence="3" type="ORF">AJ78_03765</name>
</gene>
<feature type="region of interest" description="Disordered" evidence="1">
    <location>
        <begin position="70"/>
        <end position="89"/>
    </location>
</feature>
<proteinExistence type="predicted"/>
<keyword evidence="2" id="KW-0732">Signal</keyword>
<dbReference type="EMBL" id="LGRN01000125">
    <property type="protein sequence ID" value="OJD16052.1"/>
    <property type="molecule type" value="Genomic_DNA"/>
</dbReference>
<feature type="compositionally biased region" description="Pro residues" evidence="1">
    <location>
        <begin position="77"/>
        <end position="87"/>
    </location>
</feature>
<dbReference type="STRING" id="1447872.A0A1J9QJI1"/>
<reference evidence="3 4" key="1">
    <citation type="submission" date="2015-07" db="EMBL/GenBank/DDBJ databases">
        <title>Emmonsia species relationships and genome sequence.</title>
        <authorList>
            <consortium name="The Broad Institute Genomics Platform"/>
            <person name="Cuomo C.A."/>
            <person name="Munoz J.F."/>
            <person name="Imamovic A."/>
            <person name="Priest M.E."/>
            <person name="Young S."/>
            <person name="Clay O.K."/>
            <person name="McEwen J.G."/>
        </authorList>
    </citation>
    <scope>NUCLEOTIDE SEQUENCE [LARGE SCALE GENOMIC DNA]</scope>
    <source>
        <strain evidence="3 4">UAMH 9510</strain>
    </source>
</reference>
<evidence type="ECO:0000313" key="3">
    <source>
        <dbReference type="EMBL" id="OJD16052.1"/>
    </source>
</evidence>
<organism evidence="3 4">
    <name type="scientific">Emergomyces pasteurianus Ep9510</name>
    <dbReference type="NCBI Taxonomy" id="1447872"/>
    <lineage>
        <taxon>Eukaryota</taxon>
        <taxon>Fungi</taxon>
        <taxon>Dikarya</taxon>
        <taxon>Ascomycota</taxon>
        <taxon>Pezizomycotina</taxon>
        <taxon>Eurotiomycetes</taxon>
        <taxon>Eurotiomycetidae</taxon>
        <taxon>Onygenales</taxon>
        <taxon>Ajellomycetaceae</taxon>
        <taxon>Emergomyces</taxon>
    </lineage>
</organism>
<name>A0A1J9QJI1_9EURO</name>
<keyword evidence="4" id="KW-1185">Reference proteome</keyword>
<feature type="chain" id="PRO_5012295168" evidence="2">
    <location>
        <begin position="26"/>
        <end position="320"/>
    </location>
</feature>
<sequence length="320" mass="34719">MKINSPTTLVLPLLSMSFLYMNASAGKSSRDTFSSIHAGCCPGGPEFSKAISHPNATGVFPVVGLQLDDDAISTPNNNPPSSIPPPKNWTWTTTVSEVPMGSSNDGTGRLYSTNQVFTLDIPIDEDIYSSKHNRNVCVLLLKMVSVNQNDPGTCENIFPRAKIESMREDLVRRVGDMTTGQVDTPPCAGTEEEAWQDIISFYHRSNHTLATRNTTIAAQYHTLTTTPHPSTDHSTYDAALIRTQPIFLLGYSVDPKILAGPAIVKRELAETRLTCVRVREVLKGSRGGDVSGAHGGVLGLGRGSIVMWLGFLGGWLVFLF</sequence>
<dbReference type="OrthoDB" id="4177125at2759"/>
<protein>
    <submittedName>
        <fullName evidence="3">Uncharacterized protein</fullName>
    </submittedName>
</protein>
<dbReference type="AlphaFoldDB" id="A0A1J9QJI1"/>
<dbReference type="VEuPathDB" id="FungiDB:AJ78_03765"/>